<name>A0A091I7T2_CALAN</name>
<dbReference type="InterPro" id="IPR000315">
    <property type="entry name" value="Znf_B-box"/>
</dbReference>
<dbReference type="SUPFAM" id="SSF57845">
    <property type="entry name" value="B-box zinc-binding domain"/>
    <property type="match status" value="1"/>
</dbReference>
<dbReference type="AlphaFoldDB" id="A0A091I7T2"/>
<dbReference type="EMBL" id="KL218372">
    <property type="protein sequence ID" value="KFP04679.1"/>
    <property type="molecule type" value="Genomic_DNA"/>
</dbReference>
<dbReference type="STRING" id="9244.A0A091I7T2"/>
<dbReference type="Gene3D" id="4.10.830.40">
    <property type="match status" value="1"/>
</dbReference>
<keyword evidence="2" id="KW-0863">Zinc-finger</keyword>
<evidence type="ECO:0000313" key="5">
    <source>
        <dbReference type="EMBL" id="KFP04679.1"/>
    </source>
</evidence>
<evidence type="ECO:0000256" key="2">
    <source>
        <dbReference type="ARBA" id="ARBA00022771"/>
    </source>
</evidence>
<dbReference type="PANTHER" id="PTHR25465:SF77">
    <property type="entry name" value="E3 UBIQUITIN_ISG15 LIGASE TRIM25"/>
    <property type="match status" value="1"/>
</dbReference>
<evidence type="ECO:0000313" key="6">
    <source>
        <dbReference type="Proteomes" id="UP000054308"/>
    </source>
</evidence>
<evidence type="ECO:0000259" key="4">
    <source>
        <dbReference type="SMART" id="SM00336"/>
    </source>
</evidence>
<accession>A0A091I7T2</accession>
<gene>
    <name evidence="5" type="ORF">N300_13056</name>
</gene>
<dbReference type="Proteomes" id="UP000054308">
    <property type="component" value="Unassembled WGS sequence"/>
</dbReference>
<dbReference type="PANTHER" id="PTHR25465">
    <property type="entry name" value="B-BOX DOMAIN CONTAINING"/>
    <property type="match status" value="1"/>
</dbReference>
<feature type="domain" description="B box-type" evidence="4">
    <location>
        <begin position="49"/>
        <end position="94"/>
    </location>
</feature>
<feature type="domain" description="B box-type" evidence="4">
    <location>
        <begin position="99"/>
        <end position="141"/>
    </location>
</feature>
<feature type="non-terminal residue" evidence="5">
    <location>
        <position position="144"/>
    </location>
</feature>
<dbReference type="SMART" id="SM00336">
    <property type="entry name" value="BBOX"/>
    <property type="match status" value="2"/>
</dbReference>
<evidence type="ECO:0000256" key="1">
    <source>
        <dbReference type="ARBA" id="ARBA00022723"/>
    </source>
</evidence>
<organism evidence="5 6">
    <name type="scientific">Calypte anna</name>
    <name type="common">Anna's hummingbird</name>
    <name type="synonym">Archilochus anna</name>
    <dbReference type="NCBI Taxonomy" id="9244"/>
    <lineage>
        <taxon>Eukaryota</taxon>
        <taxon>Metazoa</taxon>
        <taxon>Chordata</taxon>
        <taxon>Craniata</taxon>
        <taxon>Vertebrata</taxon>
        <taxon>Euteleostomi</taxon>
        <taxon>Archelosauria</taxon>
        <taxon>Archosauria</taxon>
        <taxon>Dinosauria</taxon>
        <taxon>Saurischia</taxon>
        <taxon>Theropoda</taxon>
        <taxon>Coelurosauria</taxon>
        <taxon>Aves</taxon>
        <taxon>Neognathae</taxon>
        <taxon>Neoaves</taxon>
        <taxon>Strisores</taxon>
        <taxon>Apodiformes</taxon>
        <taxon>Trochilidae</taxon>
        <taxon>Calypte</taxon>
    </lineage>
</organism>
<proteinExistence type="predicted"/>
<protein>
    <submittedName>
        <fullName evidence="5">Tripartite motif-containing protein 29</fullName>
    </submittedName>
</protein>
<dbReference type="GO" id="GO:0008270">
    <property type="term" value="F:zinc ion binding"/>
    <property type="evidence" value="ECO:0007669"/>
    <property type="project" value="UniProtKB-KW"/>
</dbReference>
<evidence type="ECO:0000256" key="3">
    <source>
        <dbReference type="ARBA" id="ARBA00022833"/>
    </source>
</evidence>
<reference evidence="5 6" key="1">
    <citation type="submission" date="2014-04" db="EMBL/GenBank/DDBJ databases">
        <title>Genome evolution of avian class.</title>
        <authorList>
            <person name="Zhang G."/>
            <person name="Li C."/>
        </authorList>
    </citation>
    <scope>NUCLEOTIDE SEQUENCE [LARGE SCALE GENOMIC DNA]</scope>
    <source>
        <strain evidence="5">BGI_N300</strain>
    </source>
</reference>
<dbReference type="Gene3D" id="3.30.160.60">
    <property type="entry name" value="Classic Zinc Finger"/>
    <property type="match status" value="1"/>
</dbReference>
<keyword evidence="1" id="KW-0479">Metal-binding</keyword>
<dbReference type="InterPro" id="IPR051051">
    <property type="entry name" value="E3_ubiq-ligase_TRIM/RNF"/>
</dbReference>
<feature type="non-terminal residue" evidence="5">
    <location>
        <position position="1"/>
    </location>
</feature>
<keyword evidence="6" id="KW-1185">Reference proteome</keyword>
<keyword evidence="3" id="KW-0862">Zinc</keyword>
<sequence>KAPYSCDMCKLHLGPILELQKNFRLCSIVEAFQANTCEEQEDKGSAEEKEAVLCDFCLGLPLPAVKTCLICDASLCQSHLDKHNAKASHVLVEVGTAMSEERRCLEHGRLLESFCQDEEQQNVCVLCSIAGCHKCHTIITMKEA</sequence>